<evidence type="ECO:0000313" key="1">
    <source>
        <dbReference type="EMBL" id="NRD24386.1"/>
    </source>
</evidence>
<accession>A0ABX2E9I5</accession>
<name>A0ABX2E9I5_9FLAO</name>
<organism evidence="1 2">
    <name type="scientific">Winogradskyella litoriviva</name>
    <dbReference type="NCBI Taxonomy" id="1220182"/>
    <lineage>
        <taxon>Bacteria</taxon>
        <taxon>Pseudomonadati</taxon>
        <taxon>Bacteroidota</taxon>
        <taxon>Flavobacteriia</taxon>
        <taxon>Flavobacteriales</taxon>
        <taxon>Flavobacteriaceae</taxon>
        <taxon>Winogradskyella</taxon>
    </lineage>
</organism>
<sequence>MKPCITLAIICFSLNIFSQNITSKELLQNTIKYHDPNGNWQSFNDEFTVVMTTPKSSDRKSVISINLAQEYFGVTATKDTITTTYILDKDQCKMSYNGKVLDSIAAKEKKMTCNRAQLYKNYYTYLYGLPMKLQDAGTNLSDKVEKKTFKGKDYLVLKVTYDEAVGSDVWYFYFNPETYAMEIYQFFKTDENGKEKSDTGEYILLSQEAIVNKIKMPKIRAWYYNKDNKYLGTDTLKLNTD</sequence>
<dbReference type="Proteomes" id="UP000805085">
    <property type="component" value="Unassembled WGS sequence"/>
</dbReference>
<comment type="caution">
    <text evidence="1">The sequence shown here is derived from an EMBL/GenBank/DDBJ whole genome shotgun (WGS) entry which is preliminary data.</text>
</comment>
<reference evidence="1 2" key="1">
    <citation type="journal article" date="2015" name="Int. J. Syst. Evol. Microbiol.">
        <title>Winogradskyella litoriviva sp. nov., isolated from coastal seawater.</title>
        <authorList>
            <person name="Nedashkovskaya O.I."/>
            <person name="Kukhlevskiy A.D."/>
            <person name="Zhukova N.V."/>
            <person name="Kim S.J."/>
            <person name="Rhee S.K."/>
            <person name="Mikhailov V.V."/>
        </authorList>
    </citation>
    <scope>NUCLEOTIDE SEQUENCE [LARGE SCALE GENOMIC DNA]</scope>
    <source>
        <strain evidence="1 2">KMM6491</strain>
    </source>
</reference>
<protein>
    <recommendedName>
        <fullName evidence="3">Aspartyl-tRNA synthetase</fullName>
    </recommendedName>
</protein>
<dbReference type="Pfam" id="PF20113">
    <property type="entry name" value="DUF6503"/>
    <property type="match status" value="1"/>
</dbReference>
<gene>
    <name evidence="1" type="ORF">HNV10_14095</name>
</gene>
<evidence type="ECO:0008006" key="3">
    <source>
        <dbReference type="Google" id="ProtNLM"/>
    </source>
</evidence>
<evidence type="ECO:0000313" key="2">
    <source>
        <dbReference type="Proteomes" id="UP000805085"/>
    </source>
</evidence>
<dbReference type="InterPro" id="IPR045444">
    <property type="entry name" value="DUF6503"/>
</dbReference>
<proteinExistence type="predicted"/>
<keyword evidence="2" id="KW-1185">Reference proteome</keyword>
<dbReference type="RefSeq" id="WP_173302038.1">
    <property type="nucleotide sequence ID" value="NZ_JABRWQ010000006.1"/>
</dbReference>
<dbReference type="EMBL" id="JABRWQ010000006">
    <property type="protein sequence ID" value="NRD24386.1"/>
    <property type="molecule type" value="Genomic_DNA"/>
</dbReference>